<evidence type="ECO:0000256" key="5">
    <source>
        <dbReference type="ARBA" id="ARBA00022989"/>
    </source>
</evidence>
<dbReference type="STRING" id="75913.A0A0K0FNZ4"/>
<evidence type="ECO:0000256" key="2">
    <source>
        <dbReference type="ARBA" id="ARBA00009436"/>
    </source>
</evidence>
<evidence type="ECO:0000256" key="3">
    <source>
        <dbReference type="ARBA" id="ARBA00022692"/>
    </source>
</evidence>
<keyword evidence="6 7" id="KW-0472">Membrane</keyword>
<dbReference type="PANTHER" id="PTHR12906:SF0">
    <property type="entry name" value="GEL COMPLEX SUBUNIT OPTI"/>
    <property type="match status" value="1"/>
</dbReference>
<reference evidence="8" key="1">
    <citation type="submission" date="2014-07" db="EMBL/GenBank/DDBJ databases">
        <authorList>
            <person name="Martin A.A"/>
            <person name="De Silva N."/>
        </authorList>
    </citation>
    <scope>NUCLEOTIDE SEQUENCE</scope>
</reference>
<proteinExistence type="inferred from homology"/>
<keyword evidence="3 7" id="KW-0812">Transmembrane</keyword>
<dbReference type="AlphaFoldDB" id="A0A0K0FNZ4"/>
<keyword evidence="8" id="KW-1185">Reference proteome</keyword>
<keyword evidence="5 7" id="KW-1133">Transmembrane helix</keyword>
<name>A0A0K0FNZ4_STRVS</name>
<dbReference type="GO" id="GO:0005739">
    <property type="term" value="C:mitochondrion"/>
    <property type="evidence" value="ECO:0007669"/>
    <property type="project" value="GOC"/>
</dbReference>
<comment type="similarity">
    <text evidence="2">Belongs to the EMC6 family.</text>
</comment>
<evidence type="ECO:0000313" key="8">
    <source>
        <dbReference type="Proteomes" id="UP000035680"/>
    </source>
</evidence>
<accession>A0A0K0FNZ4</accession>
<evidence type="ECO:0000256" key="6">
    <source>
        <dbReference type="ARBA" id="ARBA00023136"/>
    </source>
</evidence>
<dbReference type="GO" id="GO:0097250">
    <property type="term" value="P:mitochondrial respirasome assembly"/>
    <property type="evidence" value="ECO:0007669"/>
    <property type="project" value="InterPro"/>
</dbReference>
<evidence type="ECO:0000256" key="1">
    <source>
        <dbReference type="ARBA" id="ARBA00004477"/>
    </source>
</evidence>
<dbReference type="Pfam" id="PF07019">
    <property type="entry name" value="EMC6"/>
    <property type="match status" value="1"/>
</dbReference>
<dbReference type="InterPro" id="IPR029008">
    <property type="entry name" value="EMC6-like"/>
</dbReference>
<dbReference type="WBParaSite" id="SVE_1084500.1">
    <property type="protein sequence ID" value="SVE_1084500.1"/>
    <property type="gene ID" value="SVE_1084500"/>
</dbReference>
<dbReference type="GO" id="GO:0005789">
    <property type="term" value="C:endoplasmic reticulum membrane"/>
    <property type="evidence" value="ECO:0007669"/>
    <property type="project" value="UniProtKB-SubCell"/>
</dbReference>
<feature type="transmembrane region" description="Helical" evidence="7">
    <location>
        <begin position="43"/>
        <end position="75"/>
    </location>
</feature>
<feature type="transmembrane region" description="Helical" evidence="7">
    <location>
        <begin position="96"/>
        <end position="115"/>
    </location>
</feature>
<evidence type="ECO:0000256" key="7">
    <source>
        <dbReference type="SAM" id="Phobius"/>
    </source>
</evidence>
<protein>
    <submittedName>
        <fullName evidence="9">Rab5-interacting protein</fullName>
    </submittedName>
</protein>
<dbReference type="Proteomes" id="UP000035680">
    <property type="component" value="Unassembled WGS sequence"/>
</dbReference>
<dbReference type="InterPro" id="IPR010742">
    <property type="entry name" value="RCAF1"/>
</dbReference>
<sequence>MSNTSEKPSILSSISKAFTPQSVWCSNDELLDVVYWGKQILSIFIGIIWGLLPLTGIMSILGFAITSGISSYLYVTRFQGYDEDELGGFFEIAKEGLSAAFATFMISWIVTYTLFHF</sequence>
<evidence type="ECO:0000313" key="9">
    <source>
        <dbReference type="WBParaSite" id="SVE_1084500.1"/>
    </source>
</evidence>
<keyword evidence="4" id="KW-0256">Endoplasmic reticulum</keyword>
<dbReference type="PANTHER" id="PTHR12906">
    <property type="entry name" value="PROTEIN C20ORF24 RAB5-INTERACTING PROTEIN"/>
    <property type="match status" value="1"/>
</dbReference>
<organism evidence="8 9">
    <name type="scientific">Strongyloides venezuelensis</name>
    <name type="common">Threadworm</name>
    <dbReference type="NCBI Taxonomy" id="75913"/>
    <lineage>
        <taxon>Eukaryota</taxon>
        <taxon>Metazoa</taxon>
        <taxon>Ecdysozoa</taxon>
        <taxon>Nematoda</taxon>
        <taxon>Chromadorea</taxon>
        <taxon>Rhabditida</taxon>
        <taxon>Tylenchina</taxon>
        <taxon>Panagrolaimomorpha</taxon>
        <taxon>Strongyloidoidea</taxon>
        <taxon>Strongyloididae</taxon>
        <taxon>Strongyloides</taxon>
    </lineage>
</organism>
<reference evidence="9" key="2">
    <citation type="submission" date="2015-08" db="UniProtKB">
        <authorList>
            <consortium name="WormBaseParasite"/>
        </authorList>
    </citation>
    <scope>IDENTIFICATION</scope>
</reference>
<evidence type="ECO:0000256" key="4">
    <source>
        <dbReference type="ARBA" id="ARBA00022824"/>
    </source>
</evidence>
<comment type="subcellular location">
    <subcellularLocation>
        <location evidence="1">Endoplasmic reticulum membrane</location>
        <topology evidence="1">Multi-pass membrane protein</topology>
    </subcellularLocation>
</comment>